<evidence type="ECO:0000313" key="3">
    <source>
        <dbReference type="Proteomes" id="UP000286134"/>
    </source>
</evidence>
<feature type="region of interest" description="Disordered" evidence="1">
    <location>
        <begin position="121"/>
        <end position="160"/>
    </location>
</feature>
<sequence length="609" mass="67985">MGKSQLFPFPLSSRKNVAKRSESLTRLAPQMSKVQRILGTEAIDLNICTQSKHIPSTKPSICSQLKDHSPLSNLDMFCTWDEGYQESMANISGKASSILGISRDDLDSRKSLSLSVRSYNSMGAPSGSKSWTPRSDDFSRKSSLSSQGVTQSWTSNREPRAENFKAARNYSMAHIATYIDANLDHISELPGDSLFEESPEMYIPRKSSVSHIAIKSRPGSSASCPVATNLKTDPLPENLIDIYPGKKEQSQLSTYEPKRPRFRSENKSLLLPPTPAPDTWLSRQENLQIESLVDQAKKINISSSLIDYDEEHELVPTYSRSPQHSISVSQIDSEPTTPLAEGPFLTVPNFIDLKLSGPWNENQDDPKSSTYFSSNSIPSKSKILNQPVIHTVPSTSSFNSQYFDILGDYKSNQLTPVDIPISSPLYDYFAADKDFQESNLEVQDYSSLSEDKQFAEHTPMKSRHKYVSSTLNVGSSRHASYSSNNSTSIQSDDDEINTQRIPLYIETSAKSWDYSSISSLCIDYDSASSATLLKNEPSHYQALEENLQDNRFSSIYPSTALMEVAQVAQVIRRAPVKEMKVRRKEKPIFTSTNDSSMNVCELSANINME</sequence>
<feature type="region of interest" description="Disordered" evidence="1">
    <location>
        <begin position="248"/>
        <end position="277"/>
    </location>
</feature>
<dbReference type="OrthoDB" id="5244050at2759"/>
<organism evidence="2 3">
    <name type="scientific">Erysiphe neolycopersici</name>
    <dbReference type="NCBI Taxonomy" id="212602"/>
    <lineage>
        <taxon>Eukaryota</taxon>
        <taxon>Fungi</taxon>
        <taxon>Dikarya</taxon>
        <taxon>Ascomycota</taxon>
        <taxon>Pezizomycotina</taxon>
        <taxon>Leotiomycetes</taxon>
        <taxon>Erysiphales</taxon>
        <taxon>Erysiphaceae</taxon>
        <taxon>Erysiphe</taxon>
    </lineage>
</organism>
<dbReference type="Proteomes" id="UP000286134">
    <property type="component" value="Unassembled WGS sequence"/>
</dbReference>
<dbReference type="AlphaFoldDB" id="A0A420I7Z2"/>
<feature type="compositionally biased region" description="Polar residues" evidence="1">
    <location>
        <begin position="147"/>
        <end position="156"/>
    </location>
</feature>
<feature type="compositionally biased region" description="Basic and acidic residues" evidence="1">
    <location>
        <begin position="256"/>
        <end position="266"/>
    </location>
</feature>
<evidence type="ECO:0000256" key="1">
    <source>
        <dbReference type="SAM" id="MobiDB-lite"/>
    </source>
</evidence>
<gene>
    <name evidence="2" type="ORF">OnM2_002039</name>
</gene>
<proteinExistence type="predicted"/>
<accession>A0A420I7Z2</accession>
<protein>
    <submittedName>
        <fullName evidence="2">Uncharacterized protein</fullName>
    </submittedName>
</protein>
<name>A0A420I7Z2_9PEZI</name>
<keyword evidence="3" id="KW-1185">Reference proteome</keyword>
<comment type="caution">
    <text evidence="2">The sequence shown here is derived from an EMBL/GenBank/DDBJ whole genome shotgun (WGS) entry which is preliminary data.</text>
</comment>
<evidence type="ECO:0000313" key="2">
    <source>
        <dbReference type="EMBL" id="RKF65799.1"/>
    </source>
</evidence>
<dbReference type="EMBL" id="MCFK01000291">
    <property type="protein sequence ID" value="RKF65799.1"/>
    <property type="molecule type" value="Genomic_DNA"/>
</dbReference>
<reference evidence="2 3" key="1">
    <citation type="journal article" date="2018" name="BMC Genomics">
        <title>Comparative genome analyses reveal sequence features reflecting distinct modes of host-adaptation between dicot and monocot powdery mildew.</title>
        <authorList>
            <person name="Wu Y."/>
            <person name="Ma X."/>
            <person name="Pan Z."/>
            <person name="Kale S.D."/>
            <person name="Song Y."/>
            <person name="King H."/>
            <person name="Zhang Q."/>
            <person name="Presley C."/>
            <person name="Deng X."/>
            <person name="Wei C.I."/>
            <person name="Xiao S."/>
        </authorList>
    </citation>
    <scope>NUCLEOTIDE SEQUENCE [LARGE SCALE GENOMIC DNA]</scope>
    <source>
        <strain evidence="2">UMSG2</strain>
    </source>
</reference>
<feature type="compositionally biased region" description="Polar residues" evidence="1">
    <location>
        <begin position="121"/>
        <end position="133"/>
    </location>
</feature>